<dbReference type="AlphaFoldDB" id="A0A7J3M010"/>
<protein>
    <submittedName>
        <fullName evidence="2">GIY-YIG nuclease family protein</fullName>
    </submittedName>
</protein>
<dbReference type="InterPro" id="IPR002837">
    <property type="entry name" value="DUF123"/>
</dbReference>
<dbReference type="InterPro" id="IPR000305">
    <property type="entry name" value="GIY-YIG_endonuc"/>
</dbReference>
<dbReference type="PANTHER" id="PTHR37460">
    <property type="entry name" value="ENDONUCLEASE III"/>
    <property type="match status" value="1"/>
</dbReference>
<evidence type="ECO:0000259" key="1">
    <source>
        <dbReference type="SMART" id="SM00465"/>
    </source>
</evidence>
<organism evidence="2">
    <name type="scientific">Archaeoglobus fulgidus</name>
    <dbReference type="NCBI Taxonomy" id="2234"/>
    <lineage>
        <taxon>Archaea</taxon>
        <taxon>Methanobacteriati</taxon>
        <taxon>Methanobacteriota</taxon>
        <taxon>Archaeoglobi</taxon>
        <taxon>Archaeoglobales</taxon>
        <taxon>Archaeoglobaceae</taxon>
        <taxon>Archaeoglobus</taxon>
    </lineage>
</organism>
<gene>
    <name evidence="2" type="ORF">ENT52_00990</name>
</gene>
<accession>A0A7J3M010</accession>
<dbReference type="PANTHER" id="PTHR37460:SF1">
    <property type="entry name" value="ENDONUCLEASE III"/>
    <property type="match status" value="1"/>
</dbReference>
<reference evidence="2" key="1">
    <citation type="journal article" date="2020" name="mSystems">
        <title>Genome- and Community-Level Interaction Insights into Carbon Utilization and Element Cycling Functions of Hydrothermarchaeota in Hydrothermal Sediment.</title>
        <authorList>
            <person name="Zhou Z."/>
            <person name="Liu Y."/>
            <person name="Xu W."/>
            <person name="Pan J."/>
            <person name="Luo Z.H."/>
            <person name="Li M."/>
        </authorList>
    </citation>
    <scope>NUCLEOTIDE SEQUENCE [LARGE SCALE GENOMIC DNA]</scope>
    <source>
        <strain evidence="2">SpSt-587</strain>
    </source>
</reference>
<sequence>MSSYVLILENCEERTLQVGKFRRIRFEPGYYYYVGSAKRIARVTRHFKAKTKKWHIDYVSDVFTIVGAILFKIPECELASKIKLERIPGFGCSDCDCDSHLFYSKNLTIENLLA</sequence>
<name>A0A7J3M010_ARCFL</name>
<dbReference type="CDD" id="cd10441">
    <property type="entry name" value="GIY-YIG_COG1833"/>
    <property type="match status" value="1"/>
</dbReference>
<proteinExistence type="predicted"/>
<feature type="domain" description="GIY-YIG" evidence="1">
    <location>
        <begin position="18"/>
        <end position="105"/>
    </location>
</feature>
<dbReference type="EMBL" id="DSYZ01000023">
    <property type="protein sequence ID" value="HGT82297.1"/>
    <property type="molecule type" value="Genomic_DNA"/>
</dbReference>
<dbReference type="Pfam" id="PF01986">
    <property type="entry name" value="DUF123"/>
    <property type="match status" value="1"/>
</dbReference>
<comment type="caution">
    <text evidence="2">The sequence shown here is derived from an EMBL/GenBank/DDBJ whole genome shotgun (WGS) entry which is preliminary data.</text>
</comment>
<dbReference type="SMART" id="SM00465">
    <property type="entry name" value="GIYc"/>
    <property type="match status" value="1"/>
</dbReference>
<evidence type="ECO:0000313" key="2">
    <source>
        <dbReference type="EMBL" id="HGT82297.1"/>
    </source>
</evidence>